<accession>A0A178MXB9</accession>
<dbReference type="SUPFAM" id="SSF52172">
    <property type="entry name" value="CheY-like"/>
    <property type="match status" value="1"/>
</dbReference>
<protein>
    <recommendedName>
        <fullName evidence="3">Response regulatory domain-containing protein</fullName>
    </recommendedName>
</protein>
<organism evidence="4 5">
    <name type="scientific">Paramagnetospirillum marisnigri</name>
    <dbReference type="NCBI Taxonomy" id="1285242"/>
    <lineage>
        <taxon>Bacteria</taxon>
        <taxon>Pseudomonadati</taxon>
        <taxon>Pseudomonadota</taxon>
        <taxon>Alphaproteobacteria</taxon>
        <taxon>Rhodospirillales</taxon>
        <taxon>Magnetospirillaceae</taxon>
        <taxon>Paramagnetospirillum</taxon>
    </lineage>
</organism>
<dbReference type="AlphaFoldDB" id="A0A178MXB9"/>
<dbReference type="Pfam" id="PF00072">
    <property type="entry name" value="Response_reg"/>
    <property type="match status" value="1"/>
</dbReference>
<dbReference type="EMBL" id="LWQT01000010">
    <property type="protein sequence ID" value="OAN56028.1"/>
    <property type="molecule type" value="Genomic_DNA"/>
</dbReference>
<dbReference type="PANTHER" id="PTHR44591:SF3">
    <property type="entry name" value="RESPONSE REGULATORY DOMAIN-CONTAINING PROTEIN"/>
    <property type="match status" value="1"/>
</dbReference>
<feature type="modified residue" description="4-aspartylphosphate" evidence="2">
    <location>
        <position position="69"/>
    </location>
</feature>
<dbReference type="GO" id="GO:0000160">
    <property type="term" value="P:phosphorelay signal transduction system"/>
    <property type="evidence" value="ECO:0007669"/>
    <property type="project" value="InterPro"/>
</dbReference>
<sequence length="136" mass="14404">MTETFDDAFTAWMADKTFLVVEDMSSSRMLEASLLRGLGAKKVVAAVDGADALAKLDSGAARPDIIICDWIMPGIDGMGVLEGAKQRIPGVKVVMVTAKTDLDDVKVALEKGADGYVAKPFTRDTLVASLKKLKGA</sequence>
<keyword evidence="5" id="KW-1185">Reference proteome</keyword>
<evidence type="ECO:0000313" key="4">
    <source>
        <dbReference type="EMBL" id="OAN56028.1"/>
    </source>
</evidence>
<dbReference type="SMART" id="SM00448">
    <property type="entry name" value="REC"/>
    <property type="match status" value="1"/>
</dbReference>
<dbReference type="InterPro" id="IPR011006">
    <property type="entry name" value="CheY-like_superfamily"/>
</dbReference>
<gene>
    <name evidence="4" type="ORF">A6A04_10760</name>
</gene>
<keyword evidence="1 2" id="KW-0597">Phosphoprotein</keyword>
<reference evidence="4 5" key="1">
    <citation type="submission" date="2016-04" db="EMBL/GenBank/DDBJ databases">
        <title>Draft genome sequence of freshwater magnetotactic bacteria Magnetospirillum marisnigri SP-1 and Magnetospirillum moscoviense BB-1.</title>
        <authorList>
            <person name="Koziaeva V."/>
            <person name="Dziuba M.V."/>
            <person name="Ivanov T.M."/>
            <person name="Kuznetsov B."/>
            <person name="Grouzdev D.S."/>
        </authorList>
    </citation>
    <scope>NUCLEOTIDE SEQUENCE [LARGE SCALE GENOMIC DNA]</scope>
    <source>
        <strain evidence="4 5">SP-1</strain>
    </source>
</reference>
<name>A0A178MXB9_9PROT</name>
<dbReference type="OrthoDB" id="1682174at2"/>
<evidence type="ECO:0000256" key="1">
    <source>
        <dbReference type="ARBA" id="ARBA00022553"/>
    </source>
</evidence>
<dbReference type="RefSeq" id="WP_082914586.1">
    <property type="nucleotide sequence ID" value="NZ_LWQT01000010.1"/>
</dbReference>
<comment type="caution">
    <text evidence="4">The sequence shown here is derived from an EMBL/GenBank/DDBJ whole genome shotgun (WGS) entry which is preliminary data.</text>
</comment>
<dbReference type="STRING" id="1285242.A6A04_10760"/>
<dbReference type="Proteomes" id="UP000078428">
    <property type="component" value="Unassembled WGS sequence"/>
</dbReference>
<dbReference type="InterPro" id="IPR050595">
    <property type="entry name" value="Bact_response_regulator"/>
</dbReference>
<dbReference type="InterPro" id="IPR001789">
    <property type="entry name" value="Sig_transdc_resp-reg_receiver"/>
</dbReference>
<evidence type="ECO:0000313" key="5">
    <source>
        <dbReference type="Proteomes" id="UP000078428"/>
    </source>
</evidence>
<feature type="domain" description="Response regulatory" evidence="3">
    <location>
        <begin position="17"/>
        <end position="134"/>
    </location>
</feature>
<dbReference type="PROSITE" id="PS50110">
    <property type="entry name" value="RESPONSE_REGULATORY"/>
    <property type="match status" value="1"/>
</dbReference>
<dbReference type="Gene3D" id="3.40.50.2300">
    <property type="match status" value="1"/>
</dbReference>
<evidence type="ECO:0000259" key="3">
    <source>
        <dbReference type="PROSITE" id="PS50110"/>
    </source>
</evidence>
<evidence type="ECO:0000256" key="2">
    <source>
        <dbReference type="PROSITE-ProRule" id="PRU00169"/>
    </source>
</evidence>
<proteinExistence type="predicted"/>
<dbReference type="PANTHER" id="PTHR44591">
    <property type="entry name" value="STRESS RESPONSE REGULATOR PROTEIN 1"/>
    <property type="match status" value="1"/>
</dbReference>